<keyword evidence="12 13" id="KW-0472">Membrane</keyword>
<comment type="function">
    <text evidence="1">The SecYEG-SecDF-YajC-YidC holo-translocon (HTL) protein secretase/insertase is a supercomplex required for protein secretion, insertion of proteins into membranes, and assembly of membrane protein complexes. While the SecYEG complex is essential for assembly of a number of proteins and complexes, the SecDF-YajC-YidC subcomplex facilitates these functions.</text>
</comment>
<dbReference type="PANTHER" id="PTHR33909:SF1">
    <property type="entry name" value="SEC TRANSLOCON ACCESSORY COMPLEX SUBUNIT YAJC"/>
    <property type="match status" value="1"/>
</dbReference>
<dbReference type="PANTHER" id="PTHR33909">
    <property type="entry name" value="SEC TRANSLOCON ACCESSORY COMPLEX SUBUNIT YAJC"/>
    <property type="match status" value="1"/>
</dbReference>
<evidence type="ECO:0000313" key="15">
    <source>
        <dbReference type="Proteomes" id="UP001312908"/>
    </source>
</evidence>
<comment type="subcellular location">
    <subcellularLocation>
        <location evidence="2">Cell membrane</location>
        <topology evidence="2">Single-pass membrane protein</topology>
    </subcellularLocation>
</comment>
<accession>A0ABU7U2M8</accession>
<keyword evidence="6" id="KW-0813">Transport</keyword>
<feature type="transmembrane region" description="Helical" evidence="13">
    <location>
        <begin position="6"/>
        <end position="25"/>
    </location>
</feature>
<evidence type="ECO:0000313" key="14">
    <source>
        <dbReference type="EMBL" id="MEE8658720.1"/>
    </source>
</evidence>
<keyword evidence="8 13" id="KW-0812">Transmembrane</keyword>
<comment type="subunit">
    <text evidence="4">Part of the SecDF-YidC-YajC translocase complex. The SecDF-YidC-YajC translocase forms a supercomplex with SecYEG, called the holo-translocon (HTL).</text>
</comment>
<evidence type="ECO:0000256" key="10">
    <source>
        <dbReference type="ARBA" id="ARBA00022989"/>
    </source>
</evidence>
<organism evidence="14 15">
    <name type="scientific">Sorlinia euscelidii</name>
    <dbReference type="NCBI Taxonomy" id="3081148"/>
    <lineage>
        <taxon>Bacteria</taxon>
        <taxon>Pseudomonadati</taxon>
        <taxon>Pseudomonadota</taxon>
        <taxon>Alphaproteobacteria</taxon>
        <taxon>Acetobacterales</taxon>
        <taxon>Acetobacteraceae</taxon>
        <taxon>Sorlinia</taxon>
    </lineage>
</organism>
<evidence type="ECO:0000256" key="8">
    <source>
        <dbReference type="ARBA" id="ARBA00022692"/>
    </source>
</evidence>
<keyword evidence="9" id="KW-0653">Protein transport</keyword>
<dbReference type="RefSeq" id="WP_394819609.1">
    <property type="nucleotide sequence ID" value="NZ_JAWJZY010000002.1"/>
</dbReference>
<dbReference type="Proteomes" id="UP001312908">
    <property type="component" value="Unassembled WGS sequence"/>
</dbReference>
<evidence type="ECO:0000256" key="12">
    <source>
        <dbReference type="ARBA" id="ARBA00023136"/>
    </source>
</evidence>
<evidence type="ECO:0000256" key="13">
    <source>
        <dbReference type="SAM" id="Phobius"/>
    </source>
</evidence>
<dbReference type="EMBL" id="JAWJZY010000002">
    <property type="protein sequence ID" value="MEE8658720.1"/>
    <property type="molecule type" value="Genomic_DNA"/>
</dbReference>
<evidence type="ECO:0000256" key="4">
    <source>
        <dbReference type="ARBA" id="ARBA00011718"/>
    </source>
</evidence>
<evidence type="ECO:0000256" key="6">
    <source>
        <dbReference type="ARBA" id="ARBA00022448"/>
    </source>
</evidence>
<evidence type="ECO:0000256" key="3">
    <source>
        <dbReference type="ARBA" id="ARBA00006742"/>
    </source>
</evidence>
<protein>
    <recommendedName>
        <fullName evidence="5">Sec translocon accessory complex subunit YajC</fullName>
    </recommendedName>
</protein>
<evidence type="ECO:0000256" key="5">
    <source>
        <dbReference type="ARBA" id="ARBA00014962"/>
    </source>
</evidence>
<evidence type="ECO:0000256" key="7">
    <source>
        <dbReference type="ARBA" id="ARBA00022475"/>
    </source>
</evidence>
<proteinExistence type="inferred from homology"/>
<gene>
    <name evidence="14" type="primary">yajC</name>
    <name evidence="14" type="ORF">DOFOFD_06815</name>
</gene>
<comment type="similarity">
    <text evidence="3">Belongs to the YajC family.</text>
</comment>
<dbReference type="InterPro" id="IPR003849">
    <property type="entry name" value="Preprotein_translocase_YajC"/>
</dbReference>
<keyword evidence="7" id="KW-1003">Cell membrane</keyword>
<reference evidence="14 15" key="1">
    <citation type="submission" date="2023-10" db="EMBL/GenBank/DDBJ databases">
        <title>Sorlinia euscelidii gen. nov., sp. nov., an acetic acid bacteria isolated from the gut of Euscelidius variegatus emitter.</title>
        <authorList>
            <person name="Michoud G."/>
            <person name="Marasco R."/>
            <person name="Seferji K."/>
            <person name="Gonella E."/>
            <person name="Garuglieri E."/>
            <person name="Alma A."/>
            <person name="Mapelli F."/>
            <person name="Borin S."/>
            <person name="Daffonchio D."/>
            <person name="Crotti E."/>
        </authorList>
    </citation>
    <scope>NUCLEOTIDE SEQUENCE [LARGE SCALE GENOMIC DNA]</scope>
    <source>
        <strain evidence="14 15">EV16P</strain>
    </source>
</reference>
<dbReference type="SMART" id="SM01323">
    <property type="entry name" value="YajC"/>
    <property type="match status" value="1"/>
</dbReference>
<evidence type="ECO:0000256" key="2">
    <source>
        <dbReference type="ARBA" id="ARBA00004162"/>
    </source>
</evidence>
<sequence length="105" mass="11653">MLTNSGIVQFLPLIIVFIIFYFLLIRPQQARQKELKLKLAGLRRGDRIVTSGGIIATVILAKENDPEIDIEIASETRVKLLRANVATVLSSSAKPANDVKKPKQK</sequence>
<dbReference type="NCBIfam" id="TIGR00739">
    <property type="entry name" value="yajC"/>
    <property type="match status" value="1"/>
</dbReference>
<name>A0ABU7U2M8_9PROT</name>
<dbReference type="PRINTS" id="PR01853">
    <property type="entry name" value="YAJCTRNLCASE"/>
</dbReference>
<dbReference type="Pfam" id="PF02699">
    <property type="entry name" value="YajC"/>
    <property type="match status" value="1"/>
</dbReference>
<comment type="caution">
    <text evidence="14">The sequence shown here is derived from an EMBL/GenBank/DDBJ whole genome shotgun (WGS) entry which is preliminary data.</text>
</comment>
<keyword evidence="11" id="KW-0811">Translocation</keyword>
<evidence type="ECO:0000256" key="9">
    <source>
        <dbReference type="ARBA" id="ARBA00022927"/>
    </source>
</evidence>
<evidence type="ECO:0000256" key="1">
    <source>
        <dbReference type="ARBA" id="ARBA00002061"/>
    </source>
</evidence>
<keyword evidence="15" id="KW-1185">Reference proteome</keyword>
<keyword evidence="10 13" id="KW-1133">Transmembrane helix</keyword>
<evidence type="ECO:0000256" key="11">
    <source>
        <dbReference type="ARBA" id="ARBA00023010"/>
    </source>
</evidence>